<evidence type="ECO:0000313" key="2">
    <source>
        <dbReference type="EMBL" id="RVW51136.1"/>
    </source>
</evidence>
<comment type="caution">
    <text evidence="2">The sequence shown here is derived from an EMBL/GenBank/DDBJ whole genome shotgun (WGS) entry which is preliminary data.</text>
</comment>
<organism evidence="2 3">
    <name type="scientific">Vitis vinifera</name>
    <name type="common">Grape</name>
    <dbReference type="NCBI Taxonomy" id="29760"/>
    <lineage>
        <taxon>Eukaryota</taxon>
        <taxon>Viridiplantae</taxon>
        <taxon>Streptophyta</taxon>
        <taxon>Embryophyta</taxon>
        <taxon>Tracheophyta</taxon>
        <taxon>Spermatophyta</taxon>
        <taxon>Magnoliopsida</taxon>
        <taxon>eudicotyledons</taxon>
        <taxon>Gunneridae</taxon>
        <taxon>Pentapetalae</taxon>
        <taxon>rosids</taxon>
        <taxon>Vitales</taxon>
        <taxon>Vitaceae</taxon>
        <taxon>Viteae</taxon>
        <taxon>Vitis</taxon>
    </lineage>
</organism>
<gene>
    <name evidence="2" type="ORF">CK203_078093</name>
</gene>
<feature type="compositionally biased region" description="Basic residues" evidence="1">
    <location>
        <begin position="11"/>
        <end position="25"/>
    </location>
</feature>
<accession>A0A438ETQ6</accession>
<feature type="compositionally biased region" description="Acidic residues" evidence="1">
    <location>
        <begin position="29"/>
        <end position="50"/>
    </location>
</feature>
<evidence type="ECO:0000256" key="1">
    <source>
        <dbReference type="SAM" id="MobiDB-lite"/>
    </source>
</evidence>
<reference evidence="2 3" key="1">
    <citation type="journal article" date="2018" name="PLoS Genet.">
        <title>Population sequencing reveals clonal diversity and ancestral inbreeding in the grapevine cultivar Chardonnay.</title>
        <authorList>
            <person name="Roach M.J."/>
            <person name="Johnson D.L."/>
            <person name="Bohlmann J."/>
            <person name="van Vuuren H.J."/>
            <person name="Jones S.J."/>
            <person name="Pretorius I.S."/>
            <person name="Schmidt S.A."/>
            <person name="Borneman A.R."/>
        </authorList>
    </citation>
    <scope>NUCLEOTIDE SEQUENCE [LARGE SCALE GENOMIC DNA]</scope>
    <source>
        <strain evidence="3">cv. Chardonnay</strain>
        <tissue evidence="2">Leaf</tissue>
    </source>
</reference>
<feature type="compositionally biased region" description="Basic residues" evidence="1">
    <location>
        <begin position="75"/>
        <end position="84"/>
    </location>
</feature>
<dbReference type="AlphaFoldDB" id="A0A438ETQ6"/>
<dbReference type="EMBL" id="QGNW01001187">
    <property type="protein sequence ID" value="RVW51136.1"/>
    <property type="molecule type" value="Genomic_DNA"/>
</dbReference>
<protein>
    <submittedName>
        <fullName evidence="2">Uncharacterized protein</fullName>
    </submittedName>
</protein>
<feature type="region of interest" description="Disordered" evidence="1">
    <location>
        <begin position="1"/>
        <end position="84"/>
    </location>
</feature>
<proteinExistence type="predicted"/>
<evidence type="ECO:0000313" key="3">
    <source>
        <dbReference type="Proteomes" id="UP000288805"/>
    </source>
</evidence>
<dbReference type="Proteomes" id="UP000288805">
    <property type="component" value="Unassembled WGS sequence"/>
</dbReference>
<sequence>MPASPSDARTKWRKRKRDPHVSRRQKHEEDEEDDDDVDDELDADADDDNEQQPQHGPQSGAVPDPAPLDKGGAFRWRRSNFRLP</sequence>
<name>A0A438ETQ6_VITVI</name>